<dbReference type="AlphaFoldDB" id="A0A369KA64"/>
<protein>
    <submittedName>
        <fullName evidence="2">Uncharacterized protein</fullName>
    </submittedName>
</protein>
<feature type="compositionally biased region" description="Basic and acidic residues" evidence="1">
    <location>
        <begin position="1"/>
        <end position="20"/>
    </location>
</feature>
<evidence type="ECO:0000313" key="2">
    <source>
        <dbReference type="EMBL" id="RDB31491.1"/>
    </source>
</evidence>
<name>A0A369KA64_9BACT</name>
<accession>A0A369KA64</accession>
<organism evidence="2 3">
    <name type="scientific">Candidatus Similichlamydia laticola</name>
    <dbReference type="NCBI Taxonomy" id="2170265"/>
    <lineage>
        <taxon>Bacteria</taxon>
        <taxon>Pseudomonadati</taxon>
        <taxon>Chlamydiota</taxon>
        <taxon>Chlamydiia</taxon>
        <taxon>Parachlamydiales</taxon>
        <taxon>Candidatus Parilichlamydiaceae</taxon>
        <taxon>Candidatus Similichlamydia</taxon>
    </lineage>
</organism>
<reference evidence="2 3" key="1">
    <citation type="submission" date="2018-07" db="EMBL/GenBank/DDBJ databases">
        <title>Comparative genomics of the Candidatus Parilichlamydiaceae reveals evidence of convergent evolution and genome reduction in the phylum Chlamydiae.</title>
        <authorList>
            <person name="Taylor-Brown A."/>
            <person name="Polkinghorne A."/>
        </authorList>
    </citation>
    <scope>NUCLEOTIDE SEQUENCE [LARGE SCALE GENOMIC DNA]</scope>
    <source>
        <strain evidence="2 3">Hat2</strain>
    </source>
</reference>
<feature type="region of interest" description="Disordered" evidence="1">
    <location>
        <begin position="1"/>
        <end position="27"/>
    </location>
</feature>
<dbReference type="Proteomes" id="UP000253816">
    <property type="component" value="Unassembled WGS sequence"/>
</dbReference>
<evidence type="ECO:0000313" key="3">
    <source>
        <dbReference type="Proteomes" id="UP000253816"/>
    </source>
</evidence>
<proteinExistence type="predicted"/>
<comment type="caution">
    <text evidence="2">The sequence shown here is derived from an EMBL/GenBank/DDBJ whole genome shotgun (WGS) entry which is preliminary data.</text>
</comment>
<sequence length="50" mass="5734">MERTEETKEDRGANEIRENTRTQNQAPSLFRQTYFSGFLQAAGEQNGLNV</sequence>
<gene>
    <name evidence="2" type="ORF">HAT2_00365</name>
</gene>
<dbReference type="EMBL" id="QQBG01000013">
    <property type="protein sequence ID" value="RDB31491.1"/>
    <property type="molecule type" value="Genomic_DNA"/>
</dbReference>
<keyword evidence="3" id="KW-1185">Reference proteome</keyword>
<evidence type="ECO:0000256" key="1">
    <source>
        <dbReference type="SAM" id="MobiDB-lite"/>
    </source>
</evidence>